<evidence type="ECO:0000256" key="7">
    <source>
        <dbReference type="ARBA" id="ARBA00023295"/>
    </source>
</evidence>
<keyword evidence="10" id="KW-1185">Reference proteome</keyword>
<feature type="domain" description="Alpha-L-arabinofuranosidase C-terminal" evidence="8">
    <location>
        <begin position="294"/>
        <end position="495"/>
    </location>
</feature>
<evidence type="ECO:0000256" key="1">
    <source>
        <dbReference type="ARBA" id="ARBA00001462"/>
    </source>
</evidence>
<evidence type="ECO:0000256" key="6">
    <source>
        <dbReference type="ARBA" id="ARBA00023277"/>
    </source>
</evidence>
<comment type="caution">
    <text evidence="9">The sequence shown here is derived from an EMBL/GenBank/DDBJ whole genome shotgun (WGS) entry which is preliminary data.</text>
</comment>
<reference evidence="9 10" key="1">
    <citation type="submission" date="2024-10" db="EMBL/GenBank/DDBJ databases">
        <authorList>
            <person name="Cho J.-C."/>
        </authorList>
    </citation>
    <scope>NUCLEOTIDE SEQUENCE [LARGE SCALE GENOMIC DNA]</scope>
    <source>
        <strain evidence="9 10">KCTC29696</strain>
    </source>
</reference>
<dbReference type="Gene3D" id="2.60.40.1180">
    <property type="entry name" value="Golgi alpha-mannosidase II"/>
    <property type="match status" value="1"/>
</dbReference>
<dbReference type="PANTHER" id="PTHR43576:SF3">
    <property type="entry name" value="ALPHA-L-ARABINOFURANOSIDASE C"/>
    <property type="match status" value="1"/>
</dbReference>
<comment type="similarity">
    <text evidence="2">Belongs to the glycosyl hydrolase 51 family.</text>
</comment>
<dbReference type="PANTHER" id="PTHR43576">
    <property type="entry name" value="ALPHA-L-ARABINOFURANOSIDASE C-RELATED"/>
    <property type="match status" value="1"/>
</dbReference>
<comment type="catalytic activity">
    <reaction evidence="1">
        <text>Hydrolysis of terminal non-reducing alpha-L-arabinofuranoside residues in alpha-L-arabinosides.</text>
        <dbReference type="EC" id="3.2.1.55"/>
    </reaction>
</comment>
<dbReference type="RefSeq" id="WP_279951561.1">
    <property type="nucleotide sequence ID" value="NZ_BAABEN010000002.1"/>
</dbReference>
<sequence>MSTAHPARFTLDPAFTVGEVDPRLFGSFVEHLGRCVYTGVFEPGHPRADEQGLRTDVLELVRELGVTAIRYPGGNFVSGYRWEDSVGPAEQRPRRLDAAWRSVESNRFGLAEYIDFVRKVGGEPMMAVNLGTRGVAEARELLEYANHPGGTALSDLRAAHGDKEPYGIRLWCLGNEMDGPWQTGHKTAAEYGRLAAETARAMRQLDDSLELVACGSSSQAMDTFAAWEATVLAETYDLVDHISLHAYYEETDGDRDSFLASAVDMESFIENVVATCDHVGARLKSPKRINLSFDEWNVWYQRRFQAEPLPDWEEAPRLLEDNYTVTDAVVFGSLLIALLRHADRVAVACLAQLVNVIAPIMTEPGGPAWRQTTFFPFAQASRHGRGQVLEVRVQSPTYTTAKYGEVPLLHATAVRDEATGAVTVFAVNRGRHAALPLEVTLHGLDLERVAEHSVLADADPEARNTLADPERVIPHRGEGAELAGGVLRATLEPMSWNMIRLV</sequence>
<dbReference type="EC" id="3.2.1.55" evidence="4"/>
<organism evidence="9 10">
    <name type="scientific">Streptomyces chitinivorans</name>
    <dbReference type="NCBI Taxonomy" id="1257027"/>
    <lineage>
        <taxon>Bacteria</taxon>
        <taxon>Bacillati</taxon>
        <taxon>Actinomycetota</taxon>
        <taxon>Actinomycetes</taxon>
        <taxon>Kitasatosporales</taxon>
        <taxon>Streptomycetaceae</taxon>
        <taxon>Streptomyces</taxon>
    </lineage>
</organism>
<dbReference type="InterPro" id="IPR013780">
    <property type="entry name" value="Glyco_hydro_b"/>
</dbReference>
<dbReference type="Proteomes" id="UP001607069">
    <property type="component" value="Unassembled WGS sequence"/>
</dbReference>
<comment type="subunit">
    <text evidence="3">Homohexamer; trimer of dimers.</text>
</comment>
<dbReference type="Pfam" id="PF06964">
    <property type="entry name" value="Alpha-L-AF_C"/>
    <property type="match status" value="1"/>
</dbReference>
<evidence type="ECO:0000256" key="5">
    <source>
        <dbReference type="ARBA" id="ARBA00022801"/>
    </source>
</evidence>
<evidence type="ECO:0000256" key="4">
    <source>
        <dbReference type="ARBA" id="ARBA00012670"/>
    </source>
</evidence>
<keyword evidence="7" id="KW-0326">Glycosidase</keyword>
<evidence type="ECO:0000256" key="3">
    <source>
        <dbReference type="ARBA" id="ARBA00011165"/>
    </source>
</evidence>
<dbReference type="InterPro" id="IPR055235">
    <property type="entry name" value="ASD1_cat"/>
</dbReference>
<accession>A0ABW7HMH5</accession>
<dbReference type="InterPro" id="IPR010720">
    <property type="entry name" value="Alpha-L-AF_C"/>
</dbReference>
<keyword evidence="6" id="KW-0119">Carbohydrate metabolism</keyword>
<proteinExistence type="inferred from homology"/>
<gene>
    <name evidence="9" type="ORF">ACG5V6_02360</name>
</gene>
<dbReference type="Pfam" id="PF22848">
    <property type="entry name" value="ASD1_dom"/>
    <property type="match status" value="1"/>
</dbReference>
<dbReference type="SUPFAM" id="SSF51445">
    <property type="entry name" value="(Trans)glycosidases"/>
    <property type="match status" value="1"/>
</dbReference>
<evidence type="ECO:0000259" key="8">
    <source>
        <dbReference type="SMART" id="SM00813"/>
    </source>
</evidence>
<protein>
    <recommendedName>
        <fullName evidence="4">non-reducing end alpha-L-arabinofuranosidase</fullName>
        <ecNumber evidence="4">3.2.1.55</ecNumber>
    </recommendedName>
</protein>
<evidence type="ECO:0000313" key="9">
    <source>
        <dbReference type="EMBL" id="MFH0247061.1"/>
    </source>
</evidence>
<dbReference type="SUPFAM" id="SSF51011">
    <property type="entry name" value="Glycosyl hydrolase domain"/>
    <property type="match status" value="1"/>
</dbReference>
<dbReference type="InterPro" id="IPR017853">
    <property type="entry name" value="GH"/>
</dbReference>
<evidence type="ECO:0000256" key="2">
    <source>
        <dbReference type="ARBA" id="ARBA00007186"/>
    </source>
</evidence>
<dbReference type="SMART" id="SM00813">
    <property type="entry name" value="Alpha-L-AF_C"/>
    <property type="match status" value="1"/>
</dbReference>
<dbReference type="Gene3D" id="3.20.20.80">
    <property type="entry name" value="Glycosidases"/>
    <property type="match status" value="1"/>
</dbReference>
<dbReference type="EMBL" id="JBIHMK010000005">
    <property type="protein sequence ID" value="MFH0247061.1"/>
    <property type="molecule type" value="Genomic_DNA"/>
</dbReference>
<evidence type="ECO:0000313" key="10">
    <source>
        <dbReference type="Proteomes" id="UP001607069"/>
    </source>
</evidence>
<name>A0ABW7HMH5_9ACTN</name>
<keyword evidence="5" id="KW-0378">Hydrolase</keyword>